<dbReference type="Proteomes" id="UP000183971">
    <property type="component" value="Unassembled WGS sequence"/>
</dbReference>
<dbReference type="RefSeq" id="XP_031076150.1">
    <property type="nucleotide sequence ID" value="XM_031225522.1"/>
</dbReference>
<organism evidence="1 2">
    <name type="scientific">Fusarium proliferatum (strain ET1)</name>
    <name type="common">Orchid endophyte fungus</name>
    <dbReference type="NCBI Taxonomy" id="1227346"/>
    <lineage>
        <taxon>Eukaryota</taxon>
        <taxon>Fungi</taxon>
        <taxon>Dikarya</taxon>
        <taxon>Ascomycota</taxon>
        <taxon>Pezizomycotina</taxon>
        <taxon>Sordariomycetes</taxon>
        <taxon>Hypocreomycetidae</taxon>
        <taxon>Hypocreales</taxon>
        <taxon>Nectriaceae</taxon>
        <taxon>Fusarium</taxon>
        <taxon>Fusarium fujikuroi species complex</taxon>
    </lineage>
</organism>
<proteinExistence type="predicted"/>
<sequence length="67" mass="7565">MASYLVGAPTGDATPELITRLLTPIKLHEIAFHESQQQDWGRFIGIARDNVVEKREKILLLCAVARY</sequence>
<accession>A0A1L7V3U0</accession>
<evidence type="ECO:0000313" key="1">
    <source>
        <dbReference type="EMBL" id="CZR35557.1"/>
    </source>
</evidence>
<protein>
    <submittedName>
        <fullName evidence="1">Uncharacterized protein</fullName>
    </submittedName>
</protein>
<dbReference type="VEuPathDB" id="FungiDB:FPRO_00320"/>
<name>A0A1L7V3U0_FUSPR</name>
<dbReference type="AlphaFoldDB" id="A0A1L7V3U0"/>
<evidence type="ECO:0000313" key="2">
    <source>
        <dbReference type="Proteomes" id="UP000183971"/>
    </source>
</evidence>
<dbReference type="GeneID" id="42045210"/>
<keyword evidence="2" id="KW-1185">Reference proteome</keyword>
<comment type="caution">
    <text evidence="1">The sequence shown here is derived from an EMBL/GenBank/DDBJ whole genome shotgun (WGS) entry which is preliminary data.</text>
</comment>
<gene>
    <name evidence="1" type="ORF">FPRO_00320</name>
</gene>
<reference evidence="2" key="1">
    <citation type="journal article" date="2016" name="Genome Biol. Evol.">
        <title>Comparative 'omics' of the Fusarium fujikuroi species complex highlights differences in genetic potential and metabolite synthesis.</title>
        <authorList>
            <person name="Niehaus E.-M."/>
            <person name="Muensterkoetter M."/>
            <person name="Proctor R.H."/>
            <person name="Brown D.W."/>
            <person name="Sharon A."/>
            <person name="Idan Y."/>
            <person name="Oren-Young L."/>
            <person name="Sieber C.M."/>
            <person name="Novak O."/>
            <person name="Pencik A."/>
            <person name="Tarkowska D."/>
            <person name="Hromadova K."/>
            <person name="Freeman S."/>
            <person name="Maymon M."/>
            <person name="Elazar M."/>
            <person name="Youssef S.A."/>
            <person name="El-Shabrawy E.S.M."/>
            <person name="Shalaby A.B.A."/>
            <person name="Houterman P."/>
            <person name="Brock N.L."/>
            <person name="Burkhardt I."/>
            <person name="Tsavkelova E.A."/>
            <person name="Dickschat J.S."/>
            <person name="Galuszka P."/>
            <person name="Gueldener U."/>
            <person name="Tudzynski B."/>
        </authorList>
    </citation>
    <scope>NUCLEOTIDE SEQUENCE [LARGE SCALE GENOMIC DNA]</scope>
    <source>
        <strain evidence="2">ET1</strain>
    </source>
</reference>
<dbReference type="EMBL" id="FJOF01000001">
    <property type="protein sequence ID" value="CZR35557.1"/>
    <property type="molecule type" value="Genomic_DNA"/>
</dbReference>